<feature type="compositionally biased region" description="Basic and acidic residues" evidence="6">
    <location>
        <begin position="14"/>
        <end position="31"/>
    </location>
</feature>
<dbReference type="Gene3D" id="1.10.472.10">
    <property type="entry name" value="Cyclin-like"/>
    <property type="match status" value="2"/>
</dbReference>
<keyword evidence="1" id="KW-0132">Cell division</keyword>
<protein>
    <recommendedName>
        <fullName evidence="11">G2/mitotic-specific cyclin-B3</fullName>
    </recommendedName>
</protein>
<dbReference type="SUPFAM" id="SSF47954">
    <property type="entry name" value="Cyclin-like"/>
    <property type="match status" value="2"/>
</dbReference>
<accession>A0AAD9NLX7</accession>
<dbReference type="Pfam" id="PF02984">
    <property type="entry name" value="Cyclin_C"/>
    <property type="match status" value="1"/>
</dbReference>
<keyword evidence="4" id="KW-0131">Cell cycle</keyword>
<feature type="domain" description="Cyclin C-terminal" evidence="8">
    <location>
        <begin position="308"/>
        <end position="424"/>
    </location>
</feature>
<dbReference type="InterPro" id="IPR046965">
    <property type="entry name" value="Cyclin_A/B-like"/>
</dbReference>
<sequence length="446" mass="50316">MATKRQKPTALQHGKSDQLALERKGMKRGLERPMVGVGKLGKESPKKKRPAFGDITNKDSFTKALAKKTQLKKKAVTTKKNTTVVLVPKTTAPVVSQDGKTSGDVSWEVVELSQGSQSSQGSRSSESRTEAENAKNSGIAAAASSQQVVESNDVSSDSLKWVDVDAEHLNDPMQVGVYAAHIFSYYKERETCFPVTDYLTWQSDLAPGMRAVLVDWLVEIQENFELNHETLYLAVKLVDLYLSKARTKRERLQLVGATALFSSCKFDERCPPVLDDFLYICDDAYTRSELLEMERRILKTLDFDIGIPLSYRFLRRYAKCARMSMETLTLSRYILESSLMDYAYTRTSDSKMAAATLLLAMKMKRCAQWDDTMIHYTGYRHDDLMPLVRDLNTTISAPPHKHLNTIRTKYSHRVFHEVAKISPLSIMQLEEGAPKMTSTPEMNHSA</sequence>
<comment type="caution">
    <text evidence="9">The sequence shown here is derived from an EMBL/GenBank/DDBJ whole genome shotgun (WGS) entry which is preliminary data.</text>
</comment>
<dbReference type="Proteomes" id="UP001209878">
    <property type="component" value="Unassembled WGS sequence"/>
</dbReference>
<dbReference type="InterPro" id="IPR006671">
    <property type="entry name" value="Cyclin_N"/>
</dbReference>
<evidence type="ECO:0000256" key="4">
    <source>
        <dbReference type="ARBA" id="ARBA00023306"/>
    </source>
</evidence>
<keyword evidence="2" id="KW-0498">Mitosis</keyword>
<dbReference type="GO" id="GO:0016538">
    <property type="term" value="F:cyclin-dependent protein serine/threonine kinase regulator activity"/>
    <property type="evidence" value="ECO:0007669"/>
    <property type="project" value="InterPro"/>
</dbReference>
<dbReference type="InterPro" id="IPR004367">
    <property type="entry name" value="Cyclin_C-dom"/>
</dbReference>
<keyword evidence="3 5" id="KW-0195">Cyclin</keyword>
<feature type="compositionally biased region" description="Low complexity" evidence="6">
    <location>
        <begin position="140"/>
        <end position="149"/>
    </location>
</feature>
<feature type="domain" description="Cyclin-like" evidence="7">
    <location>
        <begin position="215"/>
        <end position="299"/>
    </location>
</feature>
<evidence type="ECO:0000256" key="3">
    <source>
        <dbReference type="ARBA" id="ARBA00023127"/>
    </source>
</evidence>
<dbReference type="InterPro" id="IPR039361">
    <property type="entry name" value="Cyclin"/>
</dbReference>
<dbReference type="Pfam" id="PF00134">
    <property type="entry name" value="Cyclin_N"/>
    <property type="match status" value="1"/>
</dbReference>
<organism evidence="9 10">
    <name type="scientific">Ridgeia piscesae</name>
    <name type="common">Tubeworm</name>
    <dbReference type="NCBI Taxonomy" id="27915"/>
    <lineage>
        <taxon>Eukaryota</taxon>
        <taxon>Metazoa</taxon>
        <taxon>Spiralia</taxon>
        <taxon>Lophotrochozoa</taxon>
        <taxon>Annelida</taxon>
        <taxon>Polychaeta</taxon>
        <taxon>Sedentaria</taxon>
        <taxon>Canalipalpata</taxon>
        <taxon>Sabellida</taxon>
        <taxon>Siboglinidae</taxon>
        <taxon>Ridgeia</taxon>
    </lineage>
</organism>
<dbReference type="PIRSF" id="PIRSF001771">
    <property type="entry name" value="Cyclin_A_B_D_E"/>
    <property type="match status" value="1"/>
</dbReference>
<dbReference type="InterPro" id="IPR036915">
    <property type="entry name" value="Cyclin-like_sf"/>
</dbReference>
<feature type="compositionally biased region" description="Low complexity" evidence="6">
    <location>
        <begin position="113"/>
        <end position="124"/>
    </location>
</feature>
<keyword evidence="10" id="KW-1185">Reference proteome</keyword>
<evidence type="ECO:0000256" key="5">
    <source>
        <dbReference type="RuleBase" id="RU000383"/>
    </source>
</evidence>
<evidence type="ECO:0000259" key="7">
    <source>
        <dbReference type="SMART" id="SM00385"/>
    </source>
</evidence>
<dbReference type="SMART" id="SM01332">
    <property type="entry name" value="Cyclin_C"/>
    <property type="match status" value="1"/>
</dbReference>
<evidence type="ECO:0008006" key="11">
    <source>
        <dbReference type="Google" id="ProtNLM"/>
    </source>
</evidence>
<evidence type="ECO:0000313" key="9">
    <source>
        <dbReference type="EMBL" id="KAK2174850.1"/>
    </source>
</evidence>
<evidence type="ECO:0000256" key="6">
    <source>
        <dbReference type="SAM" id="MobiDB-lite"/>
    </source>
</evidence>
<comment type="similarity">
    <text evidence="5">Belongs to the cyclin family.</text>
</comment>
<evidence type="ECO:0000256" key="2">
    <source>
        <dbReference type="ARBA" id="ARBA00022776"/>
    </source>
</evidence>
<dbReference type="CDD" id="cd20508">
    <property type="entry name" value="CYCLIN_CCNB3_rpt1"/>
    <property type="match status" value="1"/>
</dbReference>
<reference evidence="9" key="1">
    <citation type="journal article" date="2023" name="Mol. Biol. Evol.">
        <title>Third-Generation Sequencing Reveals the Adaptive Role of the Epigenome in Three Deep-Sea Polychaetes.</title>
        <authorList>
            <person name="Perez M."/>
            <person name="Aroh O."/>
            <person name="Sun Y."/>
            <person name="Lan Y."/>
            <person name="Juniper S.K."/>
            <person name="Young C.R."/>
            <person name="Angers B."/>
            <person name="Qian P.Y."/>
        </authorList>
    </citation>
    <scope>NUCLEOTIDE SEQUENCE</scope>
    <source>
        <strain evidence="9">R07B-5</strain>
    </source>
</reference>
<dbReference type="FunFam" id="1.10.472.10:FF:000001">
    <property type="entry name" value="G2/mitotic-specific cyclin"/>
    <property type="match status" value="1"/>
</dbReference>
<evidence type="ECO:0000256" key="1">
    <source>
        <dbReference type="ARBA" id="ARBA00022618"/>
    </source>
</evidence>
<dbReference type="EMBL" id="JAODUO010000771">
    <property type="protein sequence ID" value="KAK2174850.1"/>
    <property type="molecule type" value="Genomic_DNA"/>
</dbReference>
<evidence type="ECO:0000313" key="10">
    <source>
        <dbReference type="Proteomes" id="UP001209878"/>
    </source>
</evidence>
<dbReference type="InterPro" id="IPR013763">
    <property type="entry name" value="Cyclin-like_dom"/>
</dbReference>
<dbReference type="CDD" id="cd20510">
    <property type="entry name" value="CYCLIN_CCNB3_rpt2"/>
    <property type="match status" value="1"/>
</dbReference>
<name>A0AAD9NLX7_RIDPI</name>
<proteinExistence type="inferred from homology"/>
<evidence type="ECO:0000259" key="8">
    <source>
        <dbReference type="SMART" id="SM01332"/>
    </source>
</evidence>
<gene>
    <name evidence="9" type="ORF">NP493_773g00000</name>
</gene>
<dbReference type="GO" id="GO:0044772">
    <property type="term" value="P:mitotic cell cycle phase transition"/>
    <property type="evidence" value="ECO:0007669"/>
    <property type="project" value="InterPro"/>
</dbReference>
<feature type="region of interest" description="Disordered" evidence="6">
    <location>
        <begin position="112"/>
        <end position="149"/>
    </location>
</feature>
<dbReference type="AlphaFoldDB" id="A0AAD9NLX7"/>
<feature type="region of interest" description="Disordered" evidence="6">
    <location>
        <begin position="1"/>
        <end position="58"/>
    </location>
</feature>
<dbReference type="GO" id="GO:0051301">
    <property type="term" value="P:cell division"/>
    <property type="evidence" value="ECO:0007669"/>
    <property type="project" value="UniProtKB-KW"/>
</dbReference>
<feature type="domain" description="Cyclin-like" evidence="7">
    <location>
        <begin position="312"/>
        <end position="393"/>
    </location>
</feature>
<dbReference type="PANTHER" id="PTHR10177">
    <property type="entry name" value="CYCLINS"/>
    <property type="match status" value="1"/>
</dbReference>
<dbReference type="SMART" id="SM00385">
    <property type="entry name" value="CYCLIN"/>
    <property type="match status" value="2"/>
</dbReference>